<dbReference type="VEuPathDB" id="FungiDB:YALI0_F26213g"/>
<organism evidence="3 4">
    <name type="scientific">Yarrowia lipolytica</name>
    <name type="common">Candida lipolytica</name>
    <dbReference type="NCBI Taxonomy" id="4952"/>
    <lineage>
        <taxon>Eukaryota</taxon>
        <taxon>Fungi</taxon>
        <taxon>Dikarya</taxon>
        <taxon>Ascomycota</taxon>
        <taxon>Saccharomycotina</taxon>
        <taxon>Dipodascomycetes</taxon>
        <taxon>Dipodascales</taxon>
        <taxon>Dipodascales incertae sedis</taxon>
        <taxon>Yarrowia</taxon>
    </lineage>
</organism>
<evidence type="ECO:0000313" key="4">
    <source>
        <dbReference type="Proteomes" id="UP000256601"/>
    </source>
</evidence>
<dbReference type="VEuPathDB" id="FungiDB:YALI1_F33704g"/>
<sequence>MTCCKKNNTTCICAQEATCSCGLKPAQQCVCSKAPVENAKPGEENSGLLEGEVDFTNLK</sequence>
<evidence type="ECO:0000313" key="3">
    <source>
        <dbReference type="EMBL" id="RDW26072.1"/>
    </source>
</evidence>
<dbReference type="PANTHER" id="PTHR40620:SF1">
    <property type="entry name" value="RESISTANCE PROTEIN CRD2, PUTATIVE (AFU_ORTHOLOGUE AFUA_4G04318)-RELATED"/>
    <property type="match status" value="1"/>
</dbReference>
<protein>
    <recommendedName>
        <fullName evidence="2">DUF7871 domain-containing protein</fullName>
    </recommendedName>
</protein>
<reference evidence="3 4" key="1">
    <citation type="submission" date="2018-07" db="EMBL/GenBank/DDBJ databases">
        <title>Draft Genome Assemblies for Five Robust Yarrowia lipolytica Strains Exhibiting High Lipid Production and Pentose Sugar Utilization and Sugar Alcohol Secretion from Undetoxified Lignocellulosic Biomass Hydrolysates.</title>
        <authorList>
            <consortium name="DOE Joint Genome Institute"/>
            <person name="Walker C."/>
            <person name="Ryu S."/>
            <person name="Na H."/>
            <person name="Zane M."/>
            <person name="LaButti K."/>
            <person name="Lipzen A."/>
            <person name="Haridas S."/>
            <person name="Barry K."/>
            <person name="Grigoriev I.V."/>
            <person name="Quarterman J."/>
            <person name="Slininger P."/>
            <person name="Dien B."/>
            <person name="Trinh C.T."/>
        </authorList>
    </citation>
    <scope>NUCLEOTIDE SEQUENCE [LARGE SCALE GENOMIC DNA]</scope>
    <source>
        <strain evidence="3 4">YB392</strain>
    </source>
</reference>
<dbReference type="EMBL" id="KZ858988">
    <property type="protein sequence ID" value="RDW26072.1"/>
    <property type="molecule type" value="Genomic_DNA"/>
</dbReference>
<gene>
    <name evidence="3" type="ORF">B0I71DRAFT_174699</name>
</gene>
<dbReference type="AlphaFoldDB" id="A0A371C7A0"/>
<proteinExistence type="predicted"/>
<name>A0A371C7A0_YARLL</name>
<evidence type="ECO:0000256" key="1">
    <source>
        <dbReference type="SAM" id="MobiDB-lite"/>
    </source>
</evidence>
<feature type="region of interest" description="Disordered" evidence="1">
    <location>
        <begin position="38"/>
        <end position="59"/>
    </location>
</feature>
<dbReference type="Pfam" id="PF25277">
    <property type="entry name" value="DUF7871"/>
    <property type="match status" value="1"/>
</dbReference>
<dbReference type="InterPro" id="IPR057193">
    <property type="entry name" value="DUF7871"/>
</dbReference>
<feature type="domain" description="DUF7871" evidence="2">
    <location>
        <begin position="2"/>
        <end position="44"/>
    </location>
</feature>
<dbReference type="Proteomes" id="UP000256601">
    <property type="component" value="Unassembled WGS sequence"/>
</dbReference>
<evidence type="ECO:0000259" key="2">
    <source>
        <dbReference type="Pfam" id="PF25277"/>
    </source>
</evidence>
<dbReference type="PANTHER" id="PTHR40620">
    <property type="entry name" value="RESISTANCE PROTEIN CRD2, PUTATIVE (AFU_ORTHOLOGUE AFUA_4G04318)-RELATED"/>
    <property type="match status" value="1"/>
</dbReference>
<accession>A0A371C7A0</accession>